<evidence type="ECO:0000259" key="1">
    <source>
        <dbReference type="Pfam" id="PF04233"/>
    </source>
</evidence>
<reference evidence="2 3" key="1">
    <citation type="journal article" date="2017" name="Sci. Rep.">
        <title>Characterization and diversity of phages infecting Aeromonas salmonicida subsp. salmonicida.</title>
        <authorList>
            <person name="Vincent A.T."/>
            <person name="Paquet V.E."/>
            <person name="Bernatchez A."/>
            <person name="Tremblay D.M."/>
            <person name="Moineau S."/>
            <person name="Charette S.J."/>
        </authorList>
    </citation>
    <scope>NUCLEOTIDE SEQUENCE [LARGE SCALE GENOMIC DNA]</scope>
</reference>
<name>A0A219YB87_9CAUD</name>
<proteinExistence type="predicted"/>
<evidence type="ECO:0000313" key="3">
    <source>
        <dbReference type="Proteomes" id="UP000225772"/>
    </source>
</evidence>
<dbReference type="InterPro" id="IPR006528">
    <property type="entry name" value="Phage_head_morphogenesis_dom"/>
</dbReference>
<dbReference type="Proteomes" id="UP000225772">
    <property type="component" value="Segment"/>
</dbReference>
<accession>A0A219YB87</accession>
<dbReference type="EMBL" id="KY290953">
    <property type="protein sequence ID" value="APU01274.1"/>
    <property type="molecule type" value="Genomic_DNA"/>
</dbReference>
<feature type="domain" description="Phage head morphogenesis" evidence="1">
    <location>
        <begin position="143"/>
        <end position="251"/>
    </location>
</feature>
<sequence>MAQKPKTVRAIHANRGAEARYRRALEGLIKEMSNSAEYWLAAQYRQAPPEIAEDALPAAEMTARVREVSKRWIARFNDMADDIAKRFTAGAIKATDNSFQNALKDAGWAVDFKMTRAMQDVAKASVVENVALIKSIPQQYFTEVEGIVMRGYSRGRDLQEITTELQSRYGITQRRAVLIARDQSNKLNAVTTQARRQELGITEAIWQHSHGGKEPRKSHVAADGRKFEIAKGCLIDGKRTLPGEEINCRCVSKSVLPF</sequence>
<dbReference type="Pfam" id="PF04233">
    <property type="entry name" value="Phage_Mu_F"/>
    <property type="match status" value="1"/>
</dbReference>
<protein>
    <recommendedName>
        <fullName evidence="1">Phage head morphogenesis domain-containing protein</fullName>
    </recommendedName>
</protein>
<organism evidence="2 3">
    <name type="scientific">Aeromonas phage 51</name>
    <dbReference type="NCBI Taxonomy" id="1932901"/>
    <lineage>
        <taxon>Viruses</taxon>
        <taxon>Duplodnaviria</taxon>
        <taxon>Heunggongvirae</taxon>
        <taxon>Uroviricota</taxon>
        <taxon>Caudoviricetes</taxon>
        <taxon>Popoffvirus</taxon>
        <taxon>Popoffvirus pv56</taxon>
    </lineage>
</organism>
<evidence type="ECO:0000313" key="2">
    <source>
        <dbReference type="EMBL" id="APU01274.1"/>
    </source>
</evidence>